<dbReference type="Gene3D" id="3.20.10.10">
    <property type="entry name" value="D-amino Acid Aminotransferase, subunit A, domain 2"/>
    <property type="match status" value="1"/>
</dbReference>
<dbReference type="SUPFAM" id="SSF56752">
    <property type="entry name" value="D-aminoacid aminotransferase-like PLP-dependent enzymes"/>
    <property type="match status" value="1"/>
</dbReference>
<keyword evidence="2" id="KW-0032">Aminotransferase</keyword>
<dbReference type="GO" id="GO:0046394">
    <property type="term" value="P:carboxylic acid biosynthetic process"/>
    <property type="evidence" value="ECO:0007669"/>
    <property type="project" value="UniProtKB-ARBA"/>
</dbReference>
<name>A0A6B0YR59_9CHLR</name>
<dbReference type="Pfam" id="PF01063">
    <property type="entry name" value="Aminotran_4"/>
    <property type="match status" value="1"/>
</dbReference>
<protein>
    <submittedName>
        <fullName evidence="2">Branched-chain amino acid aminotransferase</fullName>
    </submittedName>
</protein>
<evidence type="ECO:0000313" key="2">
    <source>
        <dbReference type="EMBL" id="MXY92509.1"/>
    </source>
</evidence>
<dbReference type="AlphaFoldDB" id="A0A6B0YR59"/>
<dbReference type="PANTHER" id="PTHR42743:SF11">
    <property type="entry name" value="AMINODEOXYCHORISMATE LYASE"/>
    <property type="match status" value="1"/>
</dbReference>
<organism evidence="2">
    <name type="scientific">Caldilineaceae bacterium SB0664_bin_27</name>
    <dbReference type="NCBI Taxonomy" id="2605260"/>
    <lineage>
        <taxon>Bacteria</taxon>
        <taxon>Bacillati</taxon>
        <taxon>Chloroflexota</taxon>
        <taxon>Caldilineae</taxon>
        <taxon>Caldilineales</taxon>
        <taxon>Caldilineaceae</taxon>
    </lineage>
</organism>
<dbReference type="Gene3D" id="3.30.470.10">
    <property type="match status" value="1"/>
</dbReference>
<dbReference type="InterPro" id="IPR036038">
    <property type="entry name" value="Aminotransferase-like"/>
</dbReference>
<reference evidence="2" key="1">
    <citation type="submission" date="2019-09" db="EMBL/GenBank/DDBJ databases">
        <title>Characterisation of the sponge microbiome using genome-centric metagenomics.</title>
        <authorList>
            <person name="Engelberts J.P."/>
            <person name="Robbins S.J."/>
            <person name="De Goeij J.M."/>
            <person name="Aranda M."/>
            <person name="Bell S.C."/>
            <person name="Webster N.S."/>
        </authorList>
    </citation>
    <scope>NUCLEOTIDE SEQUENCE</scope>
    <source>
        <strain evidence="2">SB0664_bin_27</strain>
    </source>
</reference>
<comment type="caution">
    <text evidence="2">The sequence shown here is derived from an EMBL/GenBank/DDBJ whole genome shotgun (WGS) entry which is preliminary data.</text>
</comment>
<dbReference type="EMBL" id="VXRG01000035">
    <property type="protein sequence ID" value="MXY92509.1"/>
    <property type="molecule type" value="Genomic_DNA"/>
</dbReference>
<evidence type="ECO:0000256" key="1">
    <source>
        <dbReference type="ARBA" id="ARBA00009320"/>
    </source>
</evidence>
<dbReference type="InterPro" id="IPR043132">
    <property type="entry name" value="BCAT-like_C"/>
</dbReference>
<keyword evidence="2" id="KW-0808">Transferase</keyword>
<dbReference type="InterPro" id="IPR043131">
    <property type="entry name" value="BCAT-like_N"/>
</dbReference>
<comment type="similarity">
    <text evidence="1">Belongs to the class-IV pyridoxal-phosphate-dependent aminotransferase family.</text>
</comment>
<proteinExistence type="inferred from homology"/>
<dbReference type="InterPro" id="IPR050571">
    <property type="entry name" value="Class-IV_PLP-Dep_Aminotrnsfr"/>
</dbReference>
<dbReference type="GO" id="GO:0008483">
    <property type="term" value="F:transaminase activity"/>
    <property type="evidence" value="ECO:0007669"/>
    <property type="project" value="UniProtKB-KW"/>
</dbReference>
<dbReference type="PANTHER" id="PTHR42743">
    <property type="entry name" value="AMINO-ACID AMINOTRANSFERASE"/>
    <property type="match status" value="1"/>
</dbReference>
<dbReference type="InterPro" id="IPR001544">
    <property type="entry name" value="Aminotrans_IV"/>
</dbReference>
<sequence>MEHDASKHLVYINGETFPPDQAKISVFDTAVTLGDTVTESTRTFGHRPFKLERHIERLYKSLKVSRINAGMSPDEMTAVTLELLETNLPHVPPQEDVWIVHNISRGMGAAAADPTLQRSPATIIINTAPMILRDWAGFYTEGCHAVTPFSRAIPTQSLDARIKNRSRLAYTLAEAEVKLVDPQAQSVILDTDGNVTENKGGNFFIWTDGVLKTPHARGALAGISRETVLELAEVVGIPTQVTDFQPYDIYTADEAFFTSTPYCIMPATKFNGLPVGDGEVGPVALQLLQAWSDLVGLDIIAQAQGHL</sequence>
<accession>A0A6B0YR59</accession>
<gene>
    <name evidence="2" type="ORF">F4Y42_03575</name>
</gene>